<dbReference type="InterPro" id="IPR004358">
    <property type="entry name" value="Sig_transdc_His_kin-like_C"/>
</dbReference>
<name>A0A1T4RB30_9ENTE</name>
<dbReference type="Pfam" id="PF00512">
    <property type="entry name" value="HisKA"/>
    <property type="match status" value="1"/>
</dbReference>
<accession>A0A1T4RB30</accession>
<dbReference type="OrthoDB" id="3436at2"/>
<gene>
    <name evidence="12" type="ORF">SAMN02745116_02523</name>
</gene>
<dbReference type="AlphaFoldDB" id="A0A1T4RB30"/>
<keyword evidence="9" id="KW-1133">Transmembrane helix</keyword>
<dbReference type="Proteomes" id="UP000190328">
    <property type="component" value="Unassembled WGS sequence"/>
</dbReference>
<dbReference type="SUPFAM" id="SSF158472">
    <property type="entry name" value="HAMP domain-like"/>
    <property type="match status" value="1"/>
</dbReference>
<protein>
    <recommendedName>
        <fullName evidence="3">histidine kinase</fullName>
        <ecNumber evidence="3">2.7.13.3</ecNumber>
    </recommendedName>
</protein>
<dbReference type="SMART" id="SM00388">
    <property type="entry name" value="HisKA"/>
    <property type="match status" value="1"/>
</dbReference>
<feature type="domain" description="HAMP" evidence="11">
    <location>
        <begin position="200"/>
        <end position="252"/>
    </location>
</feature>
<dbReference type="GO" id="GO:0016020">
    <property type="term" value="C:membrane"/>
    <property type="evidence" value="ECO:0007669"/>
    <property type="project" value="UniProtKB-SubCell"/>
</dbReference>
<dbReference type="FunFam" id="1.10.287.130:FF:000001">
    <property type="entry name" value="Two-component sensor histidine kinase"/>
    <property type="match status" value="1"/>
</dbReference>
<dbReference type="InterPro" id="IPR005467">
    <property type="entry name" value="His_kinase_dom"/>
</dbReference>
<keyword evidence="6 12" id="KW-0418">Kinase</keyword>
<evidence type="ECO:0000256" key="8">
    <source>
        <dbReference type="ARBA" id="ARBA00023136"/>
    </source>
</evidence>
<dbReference type="SMART" id="SM00387">
    <property type="entry name" value="HATPase_c"/>
    <property type="match status" value="1"/>
</dbReference>
<comment type="subcellular location">
    <subcellularLocation>
        <location evidence="2">Membrane</location>
    </subcellularLocation>
</comment>
<dbReference type="Gene3D" id="3.30.565.10">
    <property type="entry name" value="Histidine kinase-like ATPase, C-terminal domain"/>
    <property type="match status" value="1"/>
</dbReference>
<dbReference type="Pfam" id="PF00672">
    <property type="entry name" value="HAMP"/>
    <property type="match status" value="1"/>
</dbReference>
<dbReference type="SUPFAM" id="SSF55874">
    <property type="entry name" value="ATPase domain of HSP90 chaperone/DNA topoisomerase II/histidine kinase"/>
    <property type="match status" value="1"/>
</dbReference>
<organism evidence="12 13">
    <name type="scientific">Pilibacter termitis</name>
    <dbReference type="NCBI Taxonomy" id="263852"/>
    <lineage>
        <taxon>Bacteria</taxon>
        <taxon>Bacillati</taxon>
        <taxon>Bacillota</taxon>
        <taxon>Bacilli</taxon>
        <taxon>Lactobacillales</taxon>
        <taxon>Enterococcaceae</taxon>
        <taxon>Pilibacter</taxon>
    </lineage>
</organism>
<feature type="transmembrane region" description="Helical" evidence="9">
    <location>
        <begin position="180"/>
        <end position="201"/>
    </location>
</feature>
<dbReference type="CDD" id="cd00082">
    <property type="entry name" value="HisKA"/>
    <property type="match status" value="1"/>
</dbReference>
<keyword evidence="13" id="KW-1185">Reference proteome</keyword>
<dbReference type="CDD" id="cd06225">
    <property type="entry name" value="HAMP"/>
    <property type="match status" value="1"/>
</dbReference>
<keyword evidence="5" id="KW-0808">Transferase</keyword>
<evidence type="ECO:0000259" key="11">
    <source>
        <dbReference type="PROSITE" id="PS50885"/>
    </source>
</evidence>
<dbReference type="GO" id="GO:0000155">
    <property type="term" value="F:phosphorelay sensor kinase activity"/>
    <property type="evidence" value="ECO:0007669"/>
    <property type="project" value="InterPro"/>
</dbReference>
<evidence type="ECO:0000256" key="7">
    <source>
        <dbReference type="ARBA" id="ARBA00023012"/>
    </source>
</evidence>
<feature type="domain" description="Histidine kinase" evidence="10">
    <location>
        <begin position="267"/>
        <end position="482"/>
    </location>
</feature>
<evidence type="ECO:0000256" key="4">
    <source>
        <dbReference type="ARBA" id="ARBA00022553"/>
    </source>
</evidence>
<dbReference type="STRING" id="263852.SAMN02745116_02523"/>
<dbReference type="FunFam" id="3.30.565.10:FF:000006">
    <property type="entry name" value="Sensor histidine kinase WalK"/>
    <property type="match status" value="1"/>
</dbReference>
<dbReference type="InterPro" id="IPR036890">
    <property type="entry name" value="HATPase_C_sf"/>
</dbReference>
<keyword evidence="7" id="KW-0902">Two-component regulatory system</keyword>
<dbReference type="PROSITE" id="PS50109">
    <property type="entry name" value="HIS_KIN"/>
    <property type="match status" value="1"/>
</dbReference>
<dbReference type="InterPro" id="IPR050736">
    <property type="entry name" value="Sensor_HK_Regulatory"/>
</dbReference>
<dbReference type="SUPFAM" id="SSF47384">
    <property type="entry name" value="Homodimeric domain of signal transducing histidine kinase"/>
    <property type="match status" value="1"/>
</dbReference>
<dbReference type="EMBL" id="FUXI01000044">
    <property type="protein sequence ID" value="SKA13250.1"/>
    <property type="molecule type" value="Genomic_DNA"/>
</dbReference>
<comment type="catalytic activity">
    <reaction evidence="1">
        <text>ATP + protein L-histidine = ADP + protein N-phospho-L-histidine.</text>
        <dbReference type="EC" id="2.7.13.3"/>
    </reaction>
</comment>
<evidence type="ECO:0000256" key="3">
    <source>
        <dbReference type="ARBA" id="ARBA00012438"/>
    </source>
</evidence>
<dbReference type="PROSITE" id="PS50885">
    <property type="entry name" value="HAMP"/>
    <property type="match status" value="1"/>
</dbReference>
<dbReference type="RefSeq" id="WP_078808406.1">
    <property type="nucleotide sequence ID" value="NZ_FUXI01000044.1"/>
</dbReference>
<evidence type="ECO:0000256" key="6">
    <source>
        <dbReference type="ARBA" id="ARBA00022777"/>
    </source>
</evidence>
<keyword evidence="4" id="KW-0597">Phosphoprotein</keyword>
<evidence type="ECO:0000256" key="5">
    <source>
        <dbReference type="ARBA" id="ARBA00022679"/>
    </source>
</evidence>
<dbReference type="PRINTS" id="PR00344">
    <property type="entry name" value="BCTRLSENSOR"/>
</dbReference>
<evidence type="ECO:0000256" key="1">
    <source>
        <dbReference type="ARBA" id="ARBA00000085"/>
    </source>
</evidence>
<proteinExistence type="predicted"/>
<keyword evidence="9" id="KW-0812">Transmembrane</keyword>
<dbReference type="InterPro" id="IPR036097">
    <property type="entry name" value="HisK_dim/P_sf"/>
</dbReference>
<dbReference type="Gene3D" id="6.10.340.10">
    <property type="match status" value="1"/>
</dbReference>
<dbReference type="Gene3D" id="1.10.287.130">
    <property type="match status" value="1"/>
</dbReference>
<evidence type="ECO:0000256" key="9">
    <source>
        <dbReference type="SAM" id="Phobius"/>
    </source>
</evidence>
<dbReference type="PANTHER" id="PTHR43711">
    <property type="entry name" value="TWO-COMPONENT HISTIDINE KINASE"/>
    <property type="match status" value="1"/>
</dbReference>
<dbReference type="EC" id="2.7.13.3" evidence="3"/>
<dbReference type="InterPro" id="IPR003661">
    <property type="entry name" value="HisK_dim/P_dom"/>
</dbReference>
<keyword evidence="8 9" id="KW-0472">Membrane</keyword>
<sequence>MKLLYQFMTMSFLLTVLTLSVVGISFQQFTKETLKENNYADLYRYAQSVQKNSQEHDEIYGEVRESTIVRFLQTTKTILKNQEVNLYFVMRDNHVIFPSGIEEEQARKVITKRDWQELEKGDSISKTLPTDFFLKKDERAYVMVPYYKKTNETMKLYGALVVTQPTHYIKERLEPQIINLIKGFFISIVFAFLFGLTFSQVHIQRIQRLRKVTNEIAKGNFCINISPQGNDELTELAEDFNKMALSLSDSEQEILRQEERRKQFMADASHEMRTPLTTIHGLLEGFEYGMIPEDEKKNAIILMKNETNRLIRLVQDNLDYEKIRTGQITLKRTTFNACEVVQNILVQMESAALEANNELIFTTSVPMMMFADKDRFTQIVVNLVNNAIQFTKNGTITLSFSENELETILTVQDTGIGMDEESMKNIWERYFKADPSRKNTTGESGLGLSIVKQLMDLNKGKIEVESELGVGTTFILKFIKRTSEGEESLC</sequence>
<dbReference type="PANTHER" id="PTHR43711:SF26">
    <property type="entry name" value="SENSOR HISTIDINE KINASE RCSC"/>
    <property type="match status" value="1"/>
</dbReference>
<reference evidence="12 13" key="1">
    <citation type="submission" date="2017-02" db="EMBL/GenBank/DDBJ databases">
        <authorList>
            <person name="Peterson S.W."/>
        </authorList>
    </citation>
    <scope>NUCLEOTIDE SEQUENCE [LARGE SCALE GENOMIC DNA]</scope>
    <source>
        <strain evidence="12 13">ATCC BAA-1030</strain>
    </source>
</reference>
<evidence type="ECO:0000313" key="12">
    <source>
        <dbReference type="EMBL" id="SKA13250.1"/>
    </source>
</evidence>
<dbReference type="InterPro" id="IPR003660">
    <property type="entry name" value="HAMP_dom"/>
</dbReference>
<evidence type="ECO:0000256" key="2">
    <source>
        <dbReference type="ARBA" id="ARBA00004370"/>
    </source>
</evidence>
<dbReference type="SMART" id="SM00304">
    <property type="entry name" value="HAMP"/>
    <property type="match status" value="1"/>
</dbReference>
<evidence type="ECO:0000259" key="10">
    <source>
        <dbReference type="PROSITE" id="PS50109"/>
    </source>
</evidence>
<evidence type="ECO:0000313" key="13">
    <source>
        <dbReference type="Proteomes" id="UP000190328"/>
    </source>
</evidence>
<dbReference type="Pfam" id="PF02518">
    <property type="entry name" value="HATPase_c"/>
    <property type="match status" value="1"/>
</dbReference>
<dbReference type="InterPro" id="IPR003594">
    <property type="entry name" value="HATPase_dom"/>
</dbReference>